<sequence length="675" mass="75836">MTPNDRLKSLLSDLGKSTLRGIKKCPKCGTYNGTRGLCCKNKACDAVFKEAGEKRKNSTEVCKLVTGYSTQIFSVRIRDKGPDYRGFVQLPIIADNIPYDEALCFVEACQRTFQAHLGCHEKFAPVIPICQHIDAALRCYTLAQPLDITEESIASLNMSTQMKEAVWQLKTESTSPIVQRVSRHIMAVKCESNSKHPLGYLHVSFFLSKTKDCQIQYSCSCPFYKTKSGRTDPEGFQTDLSSRRCVHYYACVAAFAGDAKLSEEFAVVLEVERPAPDTTVANSFLSLELLEPSDEVIVPDDQHEDDEQQQQQQQQVANAAADDVNSLQLVAIFSDVVNSCEVEVEMLPVETSLLQHILPDDISQMQGLEVVQNLDMCVNDQLVMEQPRTVLVNQKSLNQLLVGAQPASIPPPPVQIQLRTPTAQRQTDADIKCNKCKPKDDNNSTVSSNENAPKKLPIPAKRKRVTNHGLNEVYDEHGTNIMFLEWLSSVTESINESMHYQCSGAPDPLIFRCPQKFFECLKERISNAGMKKRLPNSTTVVTRKDTPPFGKFTKYTWIINNVIHLKHIFETPQVPLVIARSFIKHSDGSYDLYNASSSYEHFAKTENSPRIKPLEYKTYLKVGYNFKEQSKPTPFSIEWTPDILPVTRTGELKLTFQFGHHSPLSSHHSSSLITS</sequence>
<evidence type="ECO:0000256" key="2">
    <source>
        <dbReference type="SAM" id="MobiDB-lite"/>
    </source>
</evidence>
<evidence type="ECO:0000259" key="3">
    <source>
        <dbReference type="PROSITE" id="PS50966"/>
    </source>
</evidence>
<evidence type="ECO:0000256" key="1">
    <source>
        <dbReference type="PROSITE-ProRule" id="PRU00325"/>
    </source>
</evidence>
<dbReference type="OrthoDB" id="6506929at2759"/>
<dbReference type="STRING" id="195883.A0A482XKG1"/>
<dbReference type="PROSITE" id="PS50966">
    <property type="entry name" value="ZF_SWIM"/>
    <property type="match status" value="1"/>
</dbReference>
<feature type="domain" description="SWIM-type" evidence="3">
    <location>
        <begin position="201"/>
        <end position="256"/>
    </location>
</feature>
<dbReference type="FunCoup" id="A0A482XKG1">
    <property type="interactions" value="1288"/>
</dbReference>
<keyword evidence="1" id="KW-0863">Zinc-finger</keyword>
<dbReference type="AlphaFoldDB" id="A0A482XKG1"/>
<reference evidence="4 5" key="1">
    <citation type="journal article" date="2017" name="Gigascience">
        <title>Genome sequence of the small brown planthopper, Laodelphax striatellus.</title>
        <authorList>
            <person name="Zhu J."/>
            <person name="Jiang F."/>
            <person name="Wang X."/>
            <person name="Yang P."/>
            <person name="Bao Y."/>
            <person name="Zhao W."/>
            <person name="Wang W."/>
            <person name="Lu H."/>
            <person name="Wang Q."/>
            <person name="Cui N."/>
            <person name="Li J."/>
            <person name="Chen X."/>
            <person name="Luo L."/>
            <person name="Yu J."/>
            <person name="Kang L."/>
            <person name="Cui F."/>
        </authorList>
    </citation>
    <scope>NUCLEOTIDE SEQUENCE [LARGE SCALE GENOMIC DNA]</scope>
    <source>
        <strain evidence="4">Lst14</strain>
    </source>
</reference>
<name>A0A482XKG1_LAOST</name>
<dbReference type="InterPro" id="IPR007527">
    <property type="entry name" value="Znf_SWIM"/>
</dbReference>
<comment type="caution">
    <text evidence="4">The sequence shown here is derived from an EMBL/GenBank/DDBJ whole genome shotgun (WGS) entry which is preliminary data.</text>
</comment>
<keyword evidence="1" id="KW-0479">Metal-binding</keyword>
<protein>
    <recommendedName>
        <fullName evidence="3">SWIM-type domain-containing protein</fullName>
    </recommendedName>
</protein>
<dbReference type="GO" id="GO:0005634">
    <property type="term" value="C:nucleus"/>
    <property type="evidence" value="ECO:0007669"/>
    <property type="project" value="TreeGrafter"/>
</dbReference>
<organism evidence="4 5">
    <name type="scientific">Laodelphax striatellus</name>
    <name type="common">Small brown planthopper</name>
    <name type="synonym">Delphax striatella</name>
    <dbReference type="NCBI Taxonomy" id="195883"/>
    <lineage>
        <taxon>Eukaryota</taxon>
        <taxon>Metazoa</taxon>
        <taxon>Ecdysozoa</taxon>
        <taxon>Arthropoda</taxon>
        <taxon>Hexapoda</taxon>
        <taxon>Insecta</taxon>
        <taxon>Pterygota</taxon>
        <taxon>Neoptera</taxon>
        <taxon>Paraneoptera</taxon>
        <taxon>Hemiptera</taxon>
        <taxon>Auchenorrhyncha</taxon>
        <taxon>Fulgoroidea</taxon>
        <taxon>Delphacidae</taxon>
        <taxon>Criomorphinae</taxon>
        <taxon>Laodelphax</taxon>
    </lineage>
</organism>
<dbReference type="InterPro" id="IPR029269">
    <property type="entry name" value="Zf-tcix"/>
</dbReference>
<accession>A0A482XKG1</accession>
<evidence type="ECO:0000313" key="4">
    <source>
        <dbReference type="EMBL" id="RZF45949.1"/>
    </source>
</evidence>
<dbReference type="Proteomes" id="UP000291343">
    <property type="component" value="Unassembled WGS sequence"/>
</dbReference>
<dbReference type="PANTHER" id="PTHR13518:SF1">
    <property type="entry name" value="C2ORF42 HOMOLOG"/>
    <property type="match status" value="1"/>
</dbReference>
<dbReference type="Pfam" id="PF14952">
    <property type="entry name" value="zf-tcix"/>
    <property type="match status" value="1"/>
</dbReference>
<dbReference type="PANTHER" id="PTHR13518">
    <property type="entry name" value="PUTATIVE TREBLE-CLEF ZINC-FINGER C2ORF42 FAMILY MEMBER"/>
    <property type="match status" value="1"/>
</dbReference>
<proteinExistence type="predicted"/>
<keyword evidence="5" id="KW-1185">Reference proteome</keyword>
<evidence type="ECO:0000313" key="5">
    <source>
        <dbReference type="Proteomes" id="UP000291343"/>
    </source>
</evidence>
<keyword evidence="1" id="KW-0862">Zinc</keyword>
<dbReference type="GO" id="GO:0008270">
    <property type="term" value="F:zinc ion binding"/>
    <property type="evidence" value="ECO:0007669"/>
    <property type="project" value="UniProtKB-KW"/>
</dbReference>
<dbReference type="InterPro" id="IPR026049">
    <property type="entry name" value="C2orf42"/>
</dbReference>
<dbReference type="InParanoid" id="A0A482XKG1"/>
<dbReference type="EMBL" id="QKKF02007569">
    <property type="protein sequence ID" value="RZF45949.1"/>
    <property type="molecule type" value="Genomic_DNA"/>
</dbReference>
<gene>
    <name evidence="4" type="ORF">LSTR_LSTR008326</name>
</gene>
<feature type="region of interest" description="Disordered" evidence="2">
    <location>
        <begin position="436"/>
        <end position="455"/>
    </location>
</feature>